<evidence type="ECO:0000256" key="4">
    <source>
        <dbReference type="ARBA" id="ARBA00022806"/>
    </source>
</evidence>
<dbReference type="EC" id="5.6.2.4" evidence="9"/>
<dbReference type="PANTHER" id="PTHR11070">
    <property type="entry name" value="UVRD / RECB / PCRA DNA HELICASE FAMILY MEMBER"/>
    <property type="match status" value="1"/>
</dbReference>
<dbReference type="CDD" id="cd18807">
    <property type="entry name" value="SF1_C_UvrD"/>
    <property type="match status" value="1"/>
</dbReference>
<dbReference type="Pfam" id="PF00580">
    <property type="entry name" value="UvrD-helicase"/>
    <property type="match status" value="1"/>
</dbReference>
<dbReference type="Gene3D" id="1.10.486.10">
    <property type="entry name" value="PCRA, domain 4"/>
    <property type="match status" value="1"/>
</dbReference>
<dbReference type="GO" id="GO:0033202">
    <property type="term" value="C:DNA helicase complex"/>
    <property type="evidence" value="ECO:0007669"/>
    <property type="project" value="TreeGrafter"/>
</dbReference>
<dbReference type="InterPro" id="IPR014017">
    <property type="entry name" value="DNA_helicase_UvrD-like_C"/>
</dbReference>
<dbReference type="InterPro" id="IPR013986">
    <property type="entry name" value="DExx_box_DNA_helicase_dom_sf"/>
</dbReference>
<feature type="binding site" evidence="11">
    <location>
        <begin position="31"/>
        <end position="38"/>
    </location>
    <ligand>
        <name>ATP</name>
        <dbReference type="ChEBI" id="CHEBI:30616"/>
    </ligand>
</feature>
<comment type="catalytic activity">
    <reaction evidence="10">
        <text>ATP + H2O = ADP + phosphate + H(+)</text>
        <dbReference type="Rhea" id="RHEA:13065"/>
        <dbReference type="ChEBI" id="CHEBI:15377"/>
        <dbReference type="ChEBI" id="CHEBI:15378"/>
        <dbReference type="ChEBI" id="CHEBI:30616"/>
        <dbReference type="ChEBI" id="CHEBI:43474"/>
        <dbReference type="ChEBI" id="CHEBI:456216"/>
        <dbReference type="EC" id="5.6.2.4"/>
    </reaction>
</comment>
<evidence type="ECO:0000256" key="8">
    <source>
        <dbReference type="ARBA" id="ARBA00034617"/>
    </source>
</evidence>
<dbReference type="GO" id="GO:0016887">
    <property type="term" value="F:ATP hydrolysis activity"/>
    <property type="evidence" value="ECO:0007669"/>
    <property type="project" value="RHEA"/>
</dbReference>
<evidence type="ECO:0000256" key="2">
    <source>
        <dbReference type="ARBA" id="ARBA00022741"/>
    </source>
</evidence>
<protein>
    <recommendedName>
        <fullName evidence="9">DNA 3'-5' helicase</fullName>
        <ecNumber evidence="9">5.6.2.4</ecNumber>
    </recommendedName>
</protein>
<dbReference type="Gene3D" id="3.40.50.300">
    <property type="entry name" value="P-loop containing nucleotide triphosphate hydrolases"/>
    <property type="match status" value="2"/>
</dbReference>
<evidence type="ECO:0000256" key="3">
    <source>
        <dbReference type="ARBA" id="ARBA00022801"/>
    </source>
</evidence>
<evidence type="ECO:0000259" key="13">
    <source>
        <dbReference type="PROSITE" id="PS51217"/>
    </source>
</evidence>
<keyword evidence="5 11" id="KW-0067">ATP-binding</keyword>
<comment type="caution">
    <text evidence="14">The sequence shown here is derived from an EMBL/GenBank/DDBJ whole genome shotgun (WGS) entry which is preliminary data.</text>
</comment>
<dbReference type="PATRIC" id="fig|1618341.3.peg.57"/>
<dbReference type="InterPro" id="IPR027417">
    <property type="entry name" value="P-loop_NTPase"/>
</dbReference>
<comment type="catalytic activity">
    <reaction evidence="8">
        <text>Couples ATP hydrolysis with the unwinding of duplex DNA by translocating in the 3'-5' direction.</text>
        <dbReference type="EC" id="5.6.2.4"/>
    </reaction>
</comment>
<feature type="domain" description="UvrD-like helicase ATP-binding" evidence="12">
    <location>
        <begin position="10"/>
        <end position="297"/>
    </location>
</feature>
<dbReference type="GO" id="GO:0003677">
    <property type="term" value="F:DNA binding"/>
    <property type="evidence" value="ECO:0007669"/>
    <property type="project" value="UniProtKB-KW"/>
</dbReference>
<evidence type="ECO:0000256" key="5">
    <source>
        <dbReference type="ARBA" id="ARBA00022840"/>
    </source>
</evidence>
<gene>
    <name evidence="14" type="ORF">UV05_C0003G0005</name>
</gene>
<dbReference type="PROSITE" id="PS51217">
    <property type="entry name" value="UVRD_HELICASE_CTER"/>
    <property type="match status" value="1"/>
</dbReference>
<dbReference type="EMBL" id="LCCZ01000003">
    <property type="protein sequence ID" value="KKS44613.1"/>
    <property type="molecule type" value="Genomic_DNA"/>
</dbReference>
<keyword evidence="7" id="KW-0413">Isomerase</keyword>
<evidence type="ECO:0000256" key="7">
    <source>
        <dbReference type="ARBA" id="ARBA00023235"/>
    </source>
</evidence>
<keyword evidence="6" id="KW-0238">DNA-binding</keyword>
<dbReference type="SUPFAM" id="SSF52540">
    <property type="entry name" value="P-loop containing nucleoside triphosphate hydrolases"/>
    <property type="match status" value="1"/>
</dbReference>
<evidence type="ECO:0000259" key="12">
    <source>
        <dbReference type="PROSITE" id="PS51198"/>
    </source>
</evidence>
<dbReference type="AlphaFoldDB" id="A0A0G1C4Q9"/>
<proteinExistence type="inferred from homology"/>
<comment type="similarity">
    <text evidence="1">Belongs to the helicase family. UvrD subfamily.</text>
</comment>
<feature type="domain" description="UvrD-like helicase C-terminal" evidence="13">
    <location>
        <begin position="298"/>
        <end position="567"/>
    </location>
</feature>
<dbReference type="PANTHER" id="PTHR11070:SF2">
    <property type="entry name" value="ATP-DEPENDENT DNA HELICASE SRS2"/>
    <property type="match status" value="1"/>
</dbReference>
<evidence type="ECO:0000256" key="11">
    <source>
        <dbReference type="PROSITE-ProRule" id="PRU00560"/>
    </source>
</evidence>
<accession>A0A0G1C4Q9</accession>
<dbReference type="InterPro" id="IPR000212">
    <property type="entry name" value="DNA_helicase_UvrD/REP"/>
</dbReference>
<evidence type="ECO:0000313" key="14">
    <source>
        <dbReference type="EMBL" id="KKS44613.1"/>
    </source>
</evidence>
<organism evidence="14 15">
    <name type="scientific">candidate division CPR1 bacterium GW2011_GWA2_42_17</name>
    <dbReference type="NCBI Taxonomy" id="1618341"/>
    <lineage>
        <taxon>Bacteria</taxon>
        <taxon>candidate division CPR1</taxon>
    </lineage>
</organism>
<reference evidence="14 15" key="1">
    <citation type="journal article" date="2015" name="Nature">
        <title>rRNA introns, odd ribosomes, and small enigmatic genomes across a large radiation of phyla.</title>
        <authorList>
            <person name="Brown C.T."/>
            <person name="Hug L.A."/>
            <person name="Thomas B.C."/>
            <person name="Sharon I."/>
            <person name="Castelle C.J."/>
            <person name="Singh A."/>
            <person name="Wilkins M.J."/>
            <person name="Williams K.H."/>
            <person name="Banfield J.F."/>
        </authorList>
    </citation>
    <scope>NUCLEOTIDE SEQUENCE [LARGE SCALE GENOMIC DNA]</scope>
</reference>
<keyword evidence="4 11" id="KW-0347">Helicase</keyword>
<dbReference type="Pfam" id="PF13361">
    <property type="entry name" value="UvrD_C"/>
    <property type="match status" value="1"/>
</dbReference>
<dbReference type="InterPro" id="IPR014016">
    <property type="entry name" value="UvrD-like_ATP-bd"/>
</dbReference>
<evidence type="ECO:0000256" key="6">
    <source>
        <dbReference type="ARBA" id="ARBA00023125"/>
    </source>
</evidence>
<keyword evidence="3 11" id="KW-0378">Hydrolase</keyword>
<dbReference type="GO" id="GO:0000725">
    <property type="term" value="P:recombinational repair"/>
    <property type="evidence" value="ECO:0007669"/>
    <property type="project" value="TreeGrafter"/>
</dbReference>
<dbReference type="PROSITE" id="PS51198">
    <property type="entry name" value="UVRD_HELICASE_ATP_BIND"/>
    <property type="match status" value="1"/>
</dbReference>
<dbReference type="GO" id="GO:0005524">
    <property type="term" value="F:ATP binding"/>
    <property type="evidence" value="ECO:0007669"/>
    <property type="project" value="UniProtKB-UniRule"/>
</dbReference>
<dbReference type="GO" id="GO:0005829">
    <property type="term" value="C:cytosol"/>
    <property type="evidence" value="ECO:0007669"/>
    <property type="project" value="TreeGrafter"/>
</dbReference>
<dbReference type="CDD" id="cd17932">
    <property type="entry name" value="DEXQc_UvrD"/>
    <property type="match status" value="1"/>
</dbReference>
<evidence type="ECO:0000256" key="9">
    <source>
        <dbReference type="ARBA" id="ARBA00034808"/>
    </source>
</evidence>
<evidence type="ECO:0000313" key="15">
    <source>
        <dbReference type="Proteomes" id="UP000034875"/>
    </source>
</evidence>
<dbReference type="GO" id="GO:0043138">
    <property type="term" value="F:3'-5' DNA helicase activity"/>
    <property type="evidence" value="ECO:0007669"/>
    <property type="project" value="UniProtKB-EC"/>
</dbReference>
<evidence type="ECO:0000256" key="1">
    <source>
        <dbReference type="ARBA" id="ARBA00009922"/>
    </source>
</evidence>
<keyword evidence="2 11" id="KW-0547">Nucleotide-binding</keyword>
<dbReference type="Proteomes" id="UP000034875">
    <property type="component" value="Unassembled WGS sequence"/>
</dbReference>
<sequence>MSINKDDLVKHLNSEQKEAVVAPAGPILVVAGAGSGKTKVLTHRAAFLMSEGVDPAGILAVTFTNKAAEEMRERIGSLLGMKNFSQKMRFSKSLPWVGTFHSFCASVLREDIEKLGYPSNFVIYNDQDQTALIKEAIDKLGMKDENIDAWRAKDVISRAKNDLLDPENFAASAQTYAQRKISQIYDFYQKKLKENRSLDFDDLLLLGLRVLSQYPEVLKKWQEKFQHILVDEYQDTNAAQYNIVKLLAGRKKNVFVVGDIDQSIYSWRGADFRNILQFEQDFPEAKIVKLEENYRSTQNILEAANFLIEKNINRQEKKLWTKNEAGPLIKLTHVTNEKMEASFVVDEIMRLKNEDKVKLDDIAVLYRTNAQSRIMEEYLIEAGIAYQLIGAFRFFERKEIKDILAWARFVFNTADSVSLKRVLESIPLGLGSARVEDVTGFLDEKNLNGGENMAADKNSRRDRALTNFKNLILDLKKDLAKDQPSVFLEKIARKSGYLKRLESLKNEESQSRLENIKELFGLAKSFDEFGVADGILMFFEHVSLMSAQDEIQKGEKVSLMTMHAAKGLEYKVVFMVGMEEGMFPHDRSSANSDALEEERRLCYVGVTRAKKLLYLVNARKRFIFGSTYAHLPSRFIYEIPERLLEFTDLTDEDDVKTVYLDF</sequence>
<name>A0A0G1C4Q9_9BACT</name>
<evidence type="ECO:0000256" key="10">
    <source>
        <dbReference type="ARBA" id="ARBA00048988"/>
    </source>
</evidence>
<dbReference type="Gene3D" id="1.10.10.160">
    <property type="match status" value="1"/>
</dbReference>